<keyword evidence="1" id="KW-0489">Methyltransferase</keyword>
<dbReference type="GO" id="GO:0008168">
    <property type="term" value="F:methyltransferase activity"/>
    <property type="evidence" value="ECO:0007669"/>
    <property type="project" value="UniProtKB-KW"/>
</dbReference>
<dbReference type="CDD" id="cd02440">
    <property type="entry name" value="AdoMet_MTases"/>
    <property type="match status" value="1"/>
</dbReference>
<protein>
    <submittedName>
        <fullName evidence="1">S-adenosyl-L-methionine-dependent methyltransferase</fullName>
    </submittedName>
</protein>
<accession>A0ABQ8GBW2</accession>
<dbReference type="GO" id="GO:0032259">
    <property type="term" value="P:methylation"/>
    <property type="evidence" value="ECO:0007669"/>
    <property type="project" value="UniProtKB-KW"/>
</dbReference>
<evidence type="ECO:0000313" key="2">
    <source>
        <dbReference type="Proteomes" id="UP000774617"/>
    </source>
</evidence>
<dbReference type="SUPFAM" id="SSF53335">
    <property type="entry name" value="S-adenosyl-L-methionine-dependent methyltransferases"/>
    <property type="match status" value="1"/>
</dbReference>
<dbReference type="PANTHER" id="PTHR43591">
    <property type="entry name" value="METHYLTRANSFERASE"/>
    <property type="match status" value="1"/>
</dbReference>
<comment type="caution">
    <text evidence="1">The sequence shown here is derived from an EMBL/GenBank/DDBJ whole genome shotgun (WGS) entry which is preliminary data.</text>
</comment>
<keyword evidence="1" id="KW-0808">Transferase</keyword>
<dbReference type="Proteomes" id="UP000774617">
    <property type="component" value="Unassembled WGS sequence"/>
</dbReference>
<keyword evidence="2" id="KW-1185">Reference proteome</keyword>
<gene>
    <name evidence="1" type="ORF">B0J12DRAFT_740124</name>
</gene>
<dbReference type="InterPro" id="IPR029063">
    <property type="entry name" value="SAM-dependent_MTases_sf"/>
</dbReference>
<dbReference type="Gene3D" id="3.40.50.150">
    <property type="entry name" value="Vaccinia Virus protein VP39"/>
    <property type="match status" value="1"/>
</dbReference>
<proteinExistence type="predicted"/>
<name>A0ABQ8GBW2_9PEZI</name>
<dbReference type="EMBL" id="JAGTJR010000012">
    <property type="protein sequence ID" value="KAH7051193.1"/>
    <property type="molecule type" value="Genomic_DNA"/>
</dbReference>
<dbReference type="PANTHER" id="PTHR43591:SF10">
    <property type="entry name" value="ABC TRANSMEMBRANE TYPE-1 DOMAIN-CONTAINING PROTEIN-RELATED"/>
    <property type="match status" value="1"/>
</dbReference>
<reference evidence="1 2" key="1">
    <citation type="journal article" date="2021" name="Nat. Commun.">
        <title>Genetic determinants of endophytism in the Arabidopsis root mycobiome.</title>
        <authorList>
            <person name="Mesny F."/>
            <person name="Miyauchi S."/>
            <person name="Thiergart T."/>
            <person name="Pickel B."/>
            <person name="Atanasova L."/>
            <person name="Karlsson M."/>
            <person name="Huettel B."/>
            <person name="Barry K.W."/>
            <person name="Haridas S."/>
            <person name="Chen C."/>
            <person name="Bauer D."/>
            <person name="Andreopoulos W."/>
            <person name="Pangilinan J."/>
            <person name="LaButti K."/>
            <person name="Riley R."/>
            <person name="Lipzen A."/>
            <person name="Clum A."/>
            <person name="Drula E."/>
            <person name="Henrissat B."/>
            <person name="Kohler A."/>
            <person name="Grigoriev I.V."/>
            <person name="Martin F.M."/>
            <person name="Hacquard S."/>
        </authorList>
    </citation>
    <scope>NUCLEOTIDE SEQUENCE [LARGE SCALE GENOMIC DNA]</scope>
    <source>
        <strain evidence="1 2">MPI-SDFR-AT-0080</strain>
    </source>
</reference>
<sequence>MTTPAQSNEPVLAGQGEAAVLEADNDSSYAESAASSDLTSLASSVTRGLYENGRRYHSYGSSQYASPIHLILDCKPILTPVPTFPNDEVEQDRLDMQHSMMTLLLGNKLFWAPLTNPQKVLDLGTGTGIWALDFAELFPSAEVVGTDLSAIQPSWVPPNCRFEIDDAEANWTWPPDTFDYIHNRNFVCSIRDWPRLIEQCYRHTKPGGYVEFHEKHPWIVSDDGTLAPNSALVRFSEYFFSAGDKFGKPPSSPCYLKSWMEAAGFIDVEEHTLKLPIGPWPKELRMKQVGAFERVNMDEGIEALCLMLFTRALGWTREEVEVFLAQIRKEVKRKDVHSYYHFYVVYGRKPGKASV</sequence>
<dbReference type="Pfam" id="PF13489">
    <property type="entry name" value="Methyltransf_23"/>
    <property type="match status" value="1"/>
</dbReference>
<evidence type="ECO:0000313" key="1">
    <source>
        <dbReference type="EMBL" id="KAH7051193.1"/>
    </source>
</evidence>
<organism evidence="1 2">
    <name type="scientific">Macrophomina phaseolina</name>
    <dbReference type="NCBI Taxonomy" id="35725"/>
    <lineage>
        <taxon>Eukaryota</taxon>
        <taxon>Fungi</taxon>
        <taxon>Dikarya</taxon>
        <taxon>Ascomycota</taxon>
        <taxon>Pezizomycotina</taxon>
        <taxon>Dothideomycetes</taxon>
        <taxon>Dothideomycetes incertae sedis</taxon>
        <taxon>Botryosphaeriales</taxon>
        <taxon>Botryosphaeriaceae</taxon>
        <taxon>Macrophomina</taxon>
    </lineage>
</organism>